<dbReference type="InterPro" id="IPR003856">
    <property type="entry name" value="LPS_length_determ_N"/>
</dbReference>
<reference evidence="9" key="1">
    <citation type="journal article" date="2005" name="Environ. Microbiol.">
        <title>Genetic and functional properties of uncultivated thermophilic crenarchaeotes from a subsurface gold mine as revealed by analysis of genome fragments.</title>
        <authorList>
            <person name="Nunoura T."/>
            <person name="Hirayama H."/>
            <person name="Takami H."/>
            <person name="Oida H."/>
            <person name="Nishi S."/>
            <person name="Shimamura S."/>
            <person name="Suzuki Y."/>
            <person name="Inagaki F."/>
            <person name="Takai K."/>
            <person name="Nealson K.H."/>
            <person name="Horikoshi K."/>
        </authorList>
    </citation>
    <scope>NUCLEOTIDE SEQUENCE</scope>
</reference>
<evidence type="ECO:0000256" key="6">
    <source>
        <dbReference type="SAM" id="Coils"/>
    </source>
</evidence>
<sequence length="348" mass="39696">MDEYEVDLRDYLKVIWEKKWLILGVFVVAVVLAALVSFRLPNEYEARALLKLRPLPNIDGLNLKLPSLQQIAAIVQSDELLLQAAHELQPRYPEFQGATPLEVEQWLRRNLKASVIEKTDLIEIRIPANLEPDKLRETLSVIISLTESRLQSDLKANLDIEVTRLSTTEKAVQEQLDAVNAQLQSEIAKRKEILTSQRAELLARMDEIRQNPQLLRLAAGEQNATLQGIMLKREFEALTERLKNIETDLQKLDARGRELFPELHNRLQSLENERTELQLLEGKVQEVFAKTPETLDIVSAPFVPEEPVGPRRTLNVLIAGVLGLFGGTFLAFFVNYLREPQKETSDKQ</sequence>
<feature type="domain" description="Polysaccharide chain length determinant N-terminal" evidence="8">
    <location>
        <begin position="5"/>
        <end position="87"/>
    </location>
</feature>
<dbReference type="GO" id="GO:0005886">
    <property type="term" value="C:plasma membrane"/>
    <property type="evidence" value="ECO:0007669"/>
    <property type="project" value="UniProtKB-SubCell"/>
</dbReference>
<organism evidence="9">
    <name type="scientific">uncultured Acetothermia bacterium</name>
    <dbReference type="NCBI Taxonomy" id="236499"/>
    <lineage>
        <taxon>Bacteria</taxon>
        <taxon>Candidatus Bipolaricaulota</taxon>
        <taxon>environmental samples</taxon>
    </lineage>
</organism>
<evidence type="ECO:0000256" key="3">
    <source>
        <dbReference type="ARBA" id="ARBA00022692"/>
    </source>
</evidence>
<feature type="transmembrane region" description="Helical" evidence="7">
    <location>
        <begin position="20"/>
        <end position="40"/>
    </location>
</feature>
<evidence type="ECO:0000256" key="4">
    <source>
        <dbReference type="ARBA" id="ARBA00022989"/>
    </source>
</evidence>
<keyword evidence="4 7" id="KW-1133">Transmembrane helix</keyword>
<evidence type="ECO:0000256" key="7">
    <source>
        <dbReference type="SAM" id="Phobius"/>
    </source>
</evidence>
<evidence type="ECO:0000259" key="8">
    <source>
        <dbReference type="Pfam" id="PF02706"/>
    </source>
</evidence>
<dbReference type="Pfam" id="PF02706">
    <property type="entry name" value="Wzz"/>
    <property type="match status" value="1"/>
</dbReference>
<dbReference type="EMBL" id="AP011711">
    <property type="protein sequence ID" value="BAL55176.1"/>
    <property type="molecule type" value="Genomic_DNA"/>
</dbReference>
<evidence type="ECO:0000256" key="5">
    <source>
        <dbReference type="ARBA" id="ARBA00023136"/>
    </source>
</evidence>
<feature type="transmembrane region" description="Helical" evidence="7">
    <location>
        <begin position="316"/>
        <end position="337"/>
    </location>
</feature>
<keyword evidence="3 7" id="KW-0812">Transmembrane</keyword>
<evidence type="ECO:0000256" key="2">
    <source>
        <dbReference type="ARBA" id="ARBA00022475"/>
    </source>
</evidence>
<feature type="coiled-coil region" evidence="6">
    <location>
        <begin position="235"/>
        <end position="290"/>
    </location>
</feature>
<dbReference type="InterPro" id="IPR050445">
    <property type="entry name" value="Bact_polysacc_biosynth/exp"/>
</dbReference>
<dbReference type="PANTHER" id="PTHR32309">
    <property type="entry name" value="TYROSINE-PROTEIN KINASE"/>
    <property type="match status" value="1"/>
</dbReference>
<dbReference type="GO" id="GO:0004713">
    <property type="term" value="F:protein tyrosine kinase activity"/>
    <property type="evidence" value="ECO:0007669"/>
    <property type="project" value="TreeGrafter"/>
</dbReference>
<keyword evidence="5 7" id="KW-0472">Membrane</keyword>
<dbReference type="PANTHER" id="PTHR32309:SF13">
    <property type="entry name" value="FERRIC ENTEROBACTIN TRANSPORT PROTEIN FEPE"/>
    <property type="match status" value="1"/>
</dbReference>
<gene>
    <name evidence="9" type="ORF">HGMM_F23G10C29</name>
</gene>
<accession>H5SG90</accession>
<comment type="subcellular location">
    <subcellularLocation>
        <location evidence="1">Cell membrane</location>
        <topology evidence="1">Multi-pass membrane protein</topology>
    </subcellularLocation>
</comment>
<keyword evidence="2" id="KW-1003">Cell membrane</keyword>
<keyword evidence="6" id="KW-0175">Coiled coil</keyword>
<reference evidence="9" key="2">
    <citation type="journal article" date="2012" name="PLoS ONE">
        <title>A Deeply Branching Thermophilic Bacterium with an Ancient Acetyl-CoA Pathway Dominates a Subsurface Ecosystem.</title>
        <authorList>
            <person name="Takami H."/>
            <person name="Noguchi H."/>
            <person name="Takaki Y."/>
            <person name="Uchiyama I."/>
            <person name="Toyoda A."/>
            <person name="Nishi S."/>
            <person name="Chee G.-J."/>
            <person name="Arai W."/>
            <person name="Nunoura T."/>
            <person name="Itoh T."/>
            <person name="Hattori M."/>
            <person name="Takai K."/>
        </authorList>
    </citation>
    <scope>NUCLEOTIDE SEQUENCE</scope>
</reference>
<dbReference type="AlphaFoldDB" id="H5SG90"/>
<protein>
    <submittedName>
        <fullName evidence="9">Lipopolysaccharide biosynthesis protein</fullName>
    </submittedName>
</protein>
<name>H5SG90_9BACT</name>
<proteinExistence type="predicted"/>
<evidence type="ECO:0000313" key="9">
    <source>
        <dbReference type="EMBL" id="BAL55176.1"/>
    </source>
</evidence>
<evidence type="ECO:0000256" key="1">
    <source>
        <dbReference type="ARBA" id="ARBA00004651"/>
    </source>
</evidence>